<sequence length="151" mass="16936">MSEHQYPAPRINHRGPVSTLIGTETSYTRTIGEYDIYAFAGISGDNHPNHCDEEYARRVGLGGRVAQGSMMVGYVSGAVTKYLDWAGRPAVSYGYDRVRFTKPVRIGDTLTVHYRIVRADDAKKRLWADATLTNQRGETVCVCTHIIHFQE</sequence>
<dbReference type="EMBL" id="PDKW01000038">
    <property type="protein sequence ID" value="PGH58718.1"/>
    <property type="molecule type" value="Genomic_DNA"/>
</dbReference>
<reference evidence="3" key="1">
    <citation type="submission" date="2017-10" db="EMBL/GenBank/DDBJ databases">
        <authorList>
            <person name="Kravchenko I.K."/>
            <person name="Grouzdev D.S."/>
        </authorList>
    </citation>
    <scope>NUCLEOTIDE SEQUENCE [LARGE SCALE GENOMIC DNA]</scope>
    <source>
        <strain evidence="3">B2</strain>
    </source>
</reference>
<protein>
    <submittedName>
        <fullName evidence="2">Dehydratase</fullName>
    </submittedName>
</protein>
<feature type="domain" description="MaoC-like" evidence="1">
    <location>
        <begin position="24"/>
        <end position="124"/>
    </location>
</feature>
<evidence type="ECO:0000313" key="3">
    <source>
        <dbReference type="Proteomes" id="UP000225379"/>
    </source>
</evidence>
<dbReference type="OrthoDB" id="9796589at2"/>
<dbReference type="Proteomes" id="UP000225379">
    <property type="component" value="Unassembled WGS sequence"/>
</dbReference>
<dbReference type="RefSeq" id="WP_098735544.1">
    <property type="nucleotide sequence ID" value="NZ_PDKW01000038.1"/>
</dbReference>
<dbReference type="SUPFAM" id="SSF54637">
    <property type="entry name" value="Thioesterase/thiol ester dehydrase-isomerase"/>
    <property type="match status" value="1"/>
</dbReference>
<evidence type="ECO:0000259" key="1">
    <source>
        <dbReference type="Pfam" id="PF01575"/>
    </source>
</evidence>
<dbReference type="Pfam" id="PF01575">
    <property type="entry name" value="MaoC_dehydratas"/>
    <property type="match status" value="1"/>
</dbReference>
<proteinExistence type="predicted"/>
<dbReference type="AlphaFoldDB" id="A0A2B8BMF1"/>
<gene>
    <name evidence="2" type="ORF">CRT60_06205</name>
</gene>
<dbReference type="InterPro" id="IPR052342">
    <property type="entry name" value="MCH/BMMD"/>
</dbReference>
<keyword evidence="3" id="KW-1185">Reference proteome</keyword>
<name>A0A2B8BMF1_9PROT</name>
<dbReference type="Gene3D" id="3.10.129.10">
    <property type="entry name" value="Hotdog Thioesterase"/>
    <property type="match status" value="1"/>
</dbReference>
<evidence type="ECO:0000313" key="2">
    <source>
        <dbReference type="EMBL" id="PGH58718.1"/>
    </source>
</evidence>
<dbReference type="PANTHER" id="PTHR43664:SF1">
    <property type="entry name" value="BETA-METHYLMALYL-COA DEHYDRATASE"/>
    <property type="match status" value="1"/>
</dbReference>
<dbReference type="InterPro" id="IPR002539">
    <property type="entry name" value="MaoC-like_dom"/>
</dbReference>
<comment type="caution">
    <text evidence="2">The sequence shown here is derived from an EMBL/GenBank/DDBJ whole genome shotgun (WGS) entry which is preliminary data.</text>
</comment>
<dbReference type="PANTHER" id="PTHR43664">
    <property type="entry name" value="MONOAMINE OXIDASE-RELATED"/>
    <property type="match status" value="1"/>
</dbReference>
<organism evidence="2 3">
    <name type="scientific">Azospirillum palustre</name>
    <dbReference type="NCBI Taxonomy" id="2044885"/>
    <lineage>
        <taxon>Bacteria</taxon>
        <taxon>Pseudomonadati</taxon>
        <taxon>Pseudomonadota</taxon>
        <taxon>Alphaproteobacteria</taxon>
        <taxon>Rhodospirillales</taxon>
        <taxon>Azospirillaceae</taxon>
        <taxon>Azospirillum</taxon>
    </lineage>
</organism>
<accession>A0A2B8BMF1</accession>
<dbReference type="InterPro" id="IPR029069">
    <property type="entry name" value="HotDog_dom_sf"/>
</dbReference>